<dbReference type="HOGENOM" id="CLU_931936_0_0_1"/>
<proteinExistence type="predicted"/>
<dbReference type="EMBL" id="CM001883">
    <property type="protein sequence ID" value="EOY10705.1"/>
    <property type="molecule type" value="Genomic_DNA"/>
</dbReference>
<keyword evidence="3" id="KW-1185">Reference proteome</keyword>
<gene>
    <name evidence="2" type="ORF">TCM_026009</name>
</gene>
<evidence type="ECO:0000256" key="1">
    <source>
        <dbReference type="SAM" id="MobiDB-lite"/>
    </source>
</evidence>
<sequence>MASTIVATAITSAVSASSPRIITVVVAISGAATVTARLNLVHSSNILVSIEVEIIHSLDSFIHLANMIVICFGRKQKIVDQFLHAFIRRNNHLAMRLFSAFVLANSTPTSSRTLEPRKDPREEPRGWHGESQERLSIWKRRERCHGELNGLSESQKRTEELREDVDVGVNGRSQRRGKEGCHGEVMDLNYSKSEQRSQTRMSMWEPRENTKEELREGYVNVRAKGRSRRRAKEDVMIRAKRGSRAKVNRGAKGGNISVRAKGRSQRGAKEDVTMVFNRRKSLVWVPSFPSIDGLQWPED</sequence>
<feature type="compositionally biased region" description="Basic and acidic residues" evidence="1">
    <location>
        <begin position="114"/>
        <end position="132"/>
    </location>
</feature>
<protein>
    <submittedName>
        <fullName evidence="2">Uncharacterized protein</fullName>
    </submittedName>
</protein>
<dbReference type="InParanoid" id="A0A061F066"/>
<name>A0A061F066_THECC</name>
<organism evidence="2 3">
    <name type="scientific">Theobroma cacao</name>
    <name type="common">Cacao</name>
    <name type="synonym">Cocoa</name>
    <dbReference type="NCBI Taxonomy" id="3641"/>
    <lineage>
        <taxon>Eukaryota</taxon>
        <taxon>Viridiplantae</taxon>
        <taxon>Streptophyta</taxon>
        <taxon>Embryophyta</taxon>
        <taxon>Tracheophyta</taxon>
        <taxon>Spermatophyta</taxon>
        <taxon>Magnoliopsida</taxon>
        <taxon>eudicotyledons</taxon>
        <taxon>Gunneridae</taxon>
        <taxon>Pentapetalae</taxon>
        <taxon>rosids</taxon>
        <taxon>malvids</taxon>
        <taxon>Malvales</taxon>
        <taxon>Malvaceae</taxon>
        <taxon>Byttnerioideae</taxon>
        <taxon>Theobroma</taxon>
    </lineage>
</organism>
<dbReference type="PROSITE" id="PS50890">
    <property type="entry name" value="PUA"/>
    <property type="match status" value="1"/>
</dbReference>
<accession>A0A061F066</accession>
<dbReference type="Proteomes" id="UP000026915">
    <property type="component" value="Chromosome 5"/>
</dbReference>
<dbReference type="AlphaFoldDB" id="A0A061F066"/>
<evidence type="ECO:0000313" key="3">
    <source>
        <dbReference type="Proteomes" id="UP000026915"/>
    </source>
</evidence>
<reference evidence="2 3" key="1">
    <citation type="journal article" date="2013" name="Genome Biol.">
        <title>The genome sequence of the most widely cultivated cacao type and its use to identify candidate genes regulating pod color.</title>
        <authorList>
            <person name="Motamayor J.C."/>
            <person name="Mockaitis K."/>
            <person name="Schmutz J."/>
            <person name="Haiminen N."/>
            <person name="Iii D.L."/>
            <person name="Cornejo O."/>
            <person name="Findley S.D."/>
            <person name="Zheng P."/>
            <person name="Utro F."/>
            <person name="Royaert S."/>
            <person name="Saski C."/>
            <person name="Jenkins J."/>
            <person name="Podicheti R."/>
            <person name="Zhao M."/>
            <person name="Scheffler B.E."/>
            <person name="Stack J.C."/>
            <person name="Feltus F.A."/>
            <person name="Mustiga G.M."/>
            <person name="Amores F."/>
            <person name="Phillips W."/>
            <person name="Marelli J.P."/>
            <person name="May G.D."/>
            <person name="Shapiro H."/>
            <person name="Ma J."/>
            <person name="Bustamante C.D."/>
            <person name="Schnell R.J."/>
            <person name="Main D."/>
            <person name="Gilbert D."/>
            <person name="Parida L."/>
            <person name="Kuhn D.N."/>
        </authorList>
    </citation>
    <scope>NUCLEOTIDE SEQUENCE [LARGE SCALE GENOMIC DNA]</scope>
    <source>
        <strain evidence="3">cv. Matina 1-6</strain>
    </source>
</reference>
<dbReference type="Gramene" id="EOY10705">
    <property type="protein sequence ID" value="EOY10705"/>
    <property type="gene ID" value="TCM_026009"/>
</dbReference>
<feature type="region of interest" description="Disordered" evidence="1">
    <location>
        <begin position="109"/>
        <end position="132"/>
    </location>
</feature>
<evidence type="ECO:0000313" key="2">
    <source>
        <dbReference type="EMBL" id="EOY10705.1"/>
    </source>
</evidence>